<evidence type="ECO:0000259" key="4">
    <source>
        <dbReference type="PROSITE" id="PS50021"/>
    </source>
</evidence>
<dbReference type="Pfam" id="PF00307">
    <property type="entry name" value="CH"/>
    <property type="match status" value="1"/>
</dbReference>
<dbReference type="SMART" id="SM00033">
    <property type="entry name" value="CH"/>
    <property type="match status" value="1"/>
</dbReference>
<dbReference type="InterPro" id="IPR050606">
    <property type="entry name" value="Calponin-like"/>
</dbReference>
<dbReference type="Gene3D" id="1.10.418.10">
    <property type="entry name" value="Calponin-like domain"/>
    <property type="match status" value="1"/>
</dbReference>
<dbReference type="EMBL" id="JACVVK020000078">
    <property type="protein sequence ID" value="KAK7495019.1"/>
    <property type="molecule type" value="Genomic_DNA"/>
</dbReference>
<feature type="compositionally biased region" description="Gly residues" evidence="3">
    <location>
        <begin position="303"/>
        <end position="313"/>
    </location>
</feature>
<dbReference type="InterPro" id="IPR000557">
    <property type="entry name" value="Calponin_repeat"/>
</dbReference>
<protein>
    <recommendedName>
        <fullName evidence="2">Transgelin</fullName>
    </recommendedName>
</protein>
<dbReference type="InterPro" id="IPR001715">
    <property type="entry name" value="CH_dom"/>
</dbReference>
<dbReference type="PROSITE" id="PS51122">
    <property type="entry name" value="CALPONIN_2"/>
    <property type="match status" value="2"/>
</dbReference>
<dbReference type="PANTHER" id="PTHR47385">
    <property type="entry name" value="CALPONIN"/>
    <property type="match status" value="1"/>
</dbReference>
<dbReference type="PRINTS" id="PR00888">
    <property type="entry name" value="SM22CALPONIN"/>
</dbReference>
<comment type="caution">
    <text evidence="5">The sequence shown here is derived from an EMBL/GenBank/DDBJ whole genome shotgun (WGS) entry which is preliminary data.</text>
</comment>
<organism evidence="5 6">
    <name type="scientific">Batillaria attramentaria</name>
    <dbReference type="NCBI Taxonomy" id="370345"/>
    <lineage>
        <taxon>Eukaryota</taxon>
        <taxon>Metazoa</taxon>
        <taxon>Spiralia</taxon>
        <taxon>Lophotrochozoa</taxon>
        <taxon>Mollusca</taxon>
        <taxon>Gastropoda</taxon>
        <taxon>Caenogastropoda</taxon>
        <taxon>Sorbeoconcha</taxon>
        <taxon>Cerithioidea</taxon>
        <taxon>Batillariidae</taxon>
        <taxon>Batillaria</taxon>
    </lineage>
</organism>
<evidence type="ECO:0000313" key="6">
    <source>
        <dbReference type="Proteomes" id="UP001519460"/>
    </source>
</evidence>
<sequence>MAYQGPLFGLHRDCRIKALSKFDLQAAVQAMKWIEEVVGRKLGEQGASQVKNDRDVADLLKDGTALCELMNKIKPDAIRKYHKQPSPFQQMENLDLFLRACVDYGMNTIDTFAVKELYEARNMYTVINCIYALGSLAQENGFTGPKLGVKHAARNERHFSEDQLQQARRTVSRQHSGPQDAPSQSRMTPYGSPRQILLSGSAAEMKSHSHGVIGQQYGSNQVASQSGMTAYGMQRQISTSSANEDGGVGGGSATKGPAVIGLQYGSNKVASQSGMRAYGTPRQIVSSTSSAEPDGEDAPVFAAGGGDVMFGKT</sequence>
<dbReference type="PROSITE" id="PS50021">
    <property type="entry name" value="CH"/>
    <property type="match status" value="1"/>
</dbReference>
<dbReference type="AlphaFoldDB" id="A0ABD0L6P0"/>
<comment type="similarity">
    <text evidence="1 2">Belongs to the calponin family.</text>
</comment>
<keyword evidence="6" id="KW-1185">Reference proteome</keyword>
<dbReference type="InterPro" id="IPR036872">
    <property type="entry name" value="CH_dom_sf"/>
</dbReference>
<accession>A0ABD0L6P0</accession>
<dbReference type="PROSITE" id="PS01052">
    <property type="entry name" value="CALPONIN_1"/>
    <property type="match status" value="1"/>
</dbReference>
<feature type="domain" description="Calponin-homology (CH)" evidence="4">
    <location>
        <begin position="24"/>
        <end position="138"/>
    </location>
</feature>
<feature type="region of interest" description="Disordered" evidence="3">
    <location>
        <begin position="282"/>
        <end position="313"/>
    </location>
</feature>
<dbReference type="PANTHER" id="PTHR47385:SF5">
    <property type="entry name" value="TRANSGELIN"/>
    <property type="match status" value="1"/>
</dbReference>
<dbReference type="Pfam" id="PF00402">
    <property type="entry name" value="Calponin"/>
    <property type="match status" value="2"/>
</dbReference>
<proteinExistence type="inferred from homology"/>
<evidence type="ECO:0000256" key="1">
    <source>
        <dbReference type="ARBA" id="ARBA00009631"/>
    </source>
</evidence>
<evidence type="ECO:0000256" key="3">
    <source>
        <dbReference type="SAM" id="MobiDB-lite"/>
    </source>
</evidence>
<gene>
    <name evidence="5" type="ORF">BaRGS_00013659</name>
</gene>
<dbReference type="InterPro" id="IPR003096">
    <property type="entry name" value="SM22_calponin"/>
</dbReference>
<evidence type="ECO:0000256" key="2">
    <source>
        <dbReference type="RuleBase" id="RU361224"/>
    </source>
</evidence>
<feature type="region of interest" description="Disordered" evidence="3">
    <location>
        <begin position="160"/>
        <end position="194"/>
    </location>
</feature>
<dbReference type="Proteomes" id="UP001519460">
    <property type="component" value="Unassembled WGS sequence"/>
</dbReference>
<evidence type="ECO:0000313" key="5">
    <source>
        <dbReference type="EMBL" id="KAK7495019.1"/>
    </source>
</evidence>
<feature type="compositionally biased region" description="Polar residues" evidence="3">
    <location>
        <begin position="162"/>
        <end position="187"/>
    </location>
</feature>
<dbReference type="SUPFAM" id="SSF47576">
    <property type="entry name" value="Calponin-homology domain, CH-domain"/>
    <property type="match status" value="1"/>
</dbReference>
<name>A0ABD0L6P0_9CAEN</name>
<reference evidence="5 6" key="1">
    <citation type="journal article" date="2023" name="Sci. Data">
        <title>Genome assembly of the Korean intertidal mud-creeper Batillaria attramentaria.</title>
        <authorList>
            <person name="Patra A.K."/>
            <person name="Ho P.T."/>
            <person name="Jun S."/>
            <person name="Lee S.J."/>
            <person name="Kim Y."/>
            <person name="Won Y.J."/>
        </authorList>
    </citation>
    <scope>NUCLEOTIDE SEQUENCE [LARGE SCALE GENOMIC DNA]</scope>
    <source>
        <strain evidence="5">Wonlab-2016</strain>
    </source>
</reference>